<evidence type="ECO:0000256" key="3">
    <source>
        <dbReference type="ARBA" id="ARBA00023125"/>
    </source>
</evidence>
<name>A0A5B0WSF9_9GAMM</name>
<proteinExistence type="inferred from homology"/>
<dbReference type="Gene3D" id="3.40.190.290">
    <property type="match status" value="1"/>
</dbReference>
<dbReference type="GO" id="GO:0003700">
    <property type="term" value="F:DNA-binding transcription factor activity"/>
    <property type="evidence" value="ECO:0007669"/>
    <property type="project" value="InterPro"/>
</dbReference>
<sequence length="318" mass="35323">MRQRHIFNKLIFLTFIFTLFMNVSLRQLRAFVTLAHSRSFAEASELLHLSQSALSLAIKKMEQTVGGSLFVRSTRSLELSPEGRNFLPTARRLLADWDQAFDDLGRSFSLQQGKISVAVMPSFAMNQFPEALVAFRQEYPHINIGVEDVVMEATIEAVRTGQVDLGITFEPEQLDGVDFIPLFTDRWIALVHRASPLAAEDRLTWQQLVQQPFIAMNRGSWSRVTTEAAMAAAGVSPGQLLEAHQLATIGRMVSVGLGGAVVPQLCRDQMEGLGILCKPIDGPSIERQVGIFTRKRHGLSRASEALVGHLQRHFTDGL</sequence>
<keyword evidence="3" id="KW-0238">DNA-binding</keyword>
<dbReference type="InterPro" id="IPR005119">
    <property type="entry name" value="LysR_subst-bd"/>
</dbReference>
<dbReference type="EMBL" id="VTUX01000008">
    <property type="protein sequence ID" value="KAA1189171.1"/>
    <property type="molecule type" value="Genomic_DNA"/>
</dbReference>
<dbReference type="SUPFAM" id="SSF46785">
    <property type="entry name" value="Winged helix' DNA-binding domain"/>
    <property type="match status" value="1"/>
</dbReference>
<dbReference type="Pfam" id="PF03466">
    <property type="entry name" value="LysR_substrate"/>
    <property type="match status" value="1"/>
</dbReference>
<evidence type="ECO:0000256" key="2">
    <source>
        <dbReference type="ARBA" id="ARBA00023015"/>
    </source>
</evidence>
<protein>
    <submittedName>
        <fullName evidence="6">LysR family transcriptional regulator</fullName>
    </submittedName>
</protein>
<dbReference type="PRINTS" id="PR00039">
    <property type="entry name" value="HTHLYSR"/>
</dbReference>
<evidence type="ECO:0000313" key="6">
    <source>
        <dbReference type="EMBL" id="KAA1189171.1"/>
    </source>
</evidence>
<dbReference type="InterPro" id="IPR036390">
    <property type="entry name" value="WH_DNA-bd_sf"/>
</dbReference>
<evidence type="ECO:0000313" key="7">
    <source>
        <dbReference type="Proteomes" id="UP000323708"/>
    </source>
</evidence>
<dbReference type="InterPro" id="IPR036388">
    <property type="entry name" value="WH-like_DNA-bd_sf"/>
</dbReference>
<organism evidence="6 7">
    <name type="scientific">Pseudohalioglobus sediminis</name>
    <dbReference type="NCBI Taxonomy" id="2606449"/>
    <lineage>
        <taxon>Bacteria</taxon>
        <taxon>Pseudomonadati</taxon>
        <taxon>Pseudomonadota</taxon>
        <taxon>Gammaproteobacteria</taxon>
        <taxon>Cellvibrionales</taxon>
        <taxon>Halieaceae</taxon>
        <taxon>Pseudohalioglobus</taxon>
    </lineage>
</organism>
<evidence type="ECO:0000256" key="4">
    <source>
        <dbReference type="ARBA" id="ARBA00023163"/>
    </source>
</evidence>
<dbReference type="AlphaFoldDB" id="A0A5B0WSF9"/>
<dbReference type="CDD" id="cd08440">
    <property type="entry name" value="PBP2_LTTR_like_4"/>
    <property type="match status" value="1"/>
</dbReference>
<keyword evidence="2" id="KW-0805">Transcription regulation</keyword>
<dbReference type="GO" id="GO:0005829">
    <property type="term" value="C:cytosol"/>
    <property type="evidence" value="ECO:0007669"/>
    <property type="project" value="TreeGrafter"/>
</dbReference>
<dbReference type="FunFam" id="1.10.10.10:FF:000001">
    <property type="entry name" value="LysR family transcriptional regulator"/>
    <property type="match status" value="1"/>
</dbReference>
<dbReference type="SUPFAM" id="SSF53850">
    <property type="entry name" value="Periplasmic binding protein-like II"/>
    <property type="match status" value="1"/>
</dbReference>
<gene>
    <name evidence="6" type="ORF">F0M18_15965</name>
</gene>
<dbReference type="Proteomes" id="UP000323708">
    <property type="component" value="Unassembled WGS sequence"/>
</dbReference>
<comment type="caution">
    <text evidence="6">The sequence shown here is derived from an EMBL/GenBank/DDBJ whole genome shotgun (WGS) entry which is preliminary data.</text>
</comment>
<evidence type="ECO:0000259" key="5">
    <source>
        <dbReference type="PROSITE" id="PS50931"/>
    </source>
</evidence>
<keyword evidence="4" id="KW-0804">Transcription</keyword>
<reference evidence="6 7" key="1">
    <citation type="submission" date="2019-09" db="EMBL/GenBank/DDBJ databases">
        <authorList>
            <person name="Chen X.-Y."/>
        </authorList>
    </citation>
    <scope>NUCLEOTIDE SEQUENCE [LARGE SCALE GENOMIC DNA]</scope>
    <source>
        <strain evidence="6 7">NY5</strain>
    </source>
</reference>
<dbReference type="GO" id="GO:0003677">
    <property type="term" value="F:DNA binding"/>
    <property type="evidence" value="ECO:0007669"/>
    <property type="project" value="UniProtKB-KW"/>
</dbReference>
<comment type="similarity">
    <text evidence="1">Belongs to the LysR transcriptional regulatory family.</text>
</comment>
<dbReference type="PROSITE" id="PS50931">
    <property type="entry name" value="HTH_LYSR"/>
    <property type="match status" value="1"/>
</dbReference>
<dbReference type="InterPro" id="IPR050950">
    <property type="entry name" value="HTH-type_LysR_regulators"/>
</dbReference>
<feature type="domain" description="HTH lysR-type" evidence="5">
    <location>
        <begin position="23"/>
        <end position="80"/>
    </location>
</feature>
<dbReference type="Pfam" id="PF00126">
    <property type="entry name" value="HTH_1"/>
    <property type="match status" value="1"/>
</dbReference>
<evidence type="ECO:0000256" key="1">
    <source>
        <dbReference type="ARBA" id="ARBA00009437"/>
    </source>
</evidence>
<keyword evidence="7" id="KW-1185">Reference proteome</keyword>
<dbReference type="PANTHER" id="PTHR30419:SF30">
    <property type="entry name" value="LYSR FAMILY TRANSCRIPTIONAL REGULATOR"/>
    <property type="match status" value="1"/>
</dbReference>
<dbReference type="PANTHER" id="PTHR30419">
    <property type="entry name" value="HTH-TYPE TRANSCRIPTIONAL REGULATOR YBHD"/>
    <property type="match status" value="1"/>
</dbReference>
<accession>A0A5B0WSF9</accession>
<dbReference type="Gene3D" id="1.10.10.10">
    <property type="entry name" value="Winged helix-like DNA-binding domain superfamily/Winged helix DNA-binding domain"/>
    <property type="match status" value="1"/>
</dbReference>
<dbReference type="InterPro" id="IPR000847">
    <property type="entry name" value="LysR_HTH_N"/>
</dbReference>